<dbReference type="Gene3D" id="3.40.50.300">
    <property type="entry name" value="P-loop containing nucleotide triphosphate hydrolases"/>
    <property type="match status" value="2"/>
</dbReference>
<dbReference type="EMBL" id="WBWX01000016">
    <property type="protein sequence ID" value="KAB2790860.1"/>
    <property type="molecule type" value="Genomic_DNA"/>
</dbReference>
<dbReference type="PANTHER" id="PTHR37937">
    <property type="entry name" value="CONJUGATIVE TRANSFER: DNA TRANSPORT"/>
    <property type="match status" value="1"/>
</dbReference>
<evidence type="ECO:0000313" key="8">
    <source>
        <dbReference type="EMBL" id="KAB2790860.1"/>
    </source>
</evidence>
<organism evidence="8 9">
    <name type="scientific">Brucella anthropi</name>
    <name type="common">Ochrobactrum anthropi</name>
    <dbReference type="NCBI Taxonomy" id="529"/>
    <lineage>
        <taxon>Bacteria</taxon>
        <taxon>Pseudomonadati</taxon>
        <taxon>Pseudomonadota</taxon>
        <taxon>Alphaproteobacteria</taxon>
        <taxon>Hyphomicrobiales</taxon>
        <taxon>Brucellaceae</taxon>
        <taxon>Brucella/Ochrobactrum group</taxon>
        <taxon>Brucella</taxon>
    </lineage>
</organism>
<feature type="transmembrane region" description="Helical" evidence="6">
    <location>
        <begin position="24"/>
        <end position="48"/>
    </location>
</feature>
<accession>A0A6I0DN71</accession>
<comment type="subcellular location">
    <subcellularLocation>
        <location evidence="1">Cell membrane</location>
        <topology evidence="1">Multi-pass membrane protein</topology>
    </subcellularLocation>
</comment>
<dbReference type="GO" id="GO:0003677">
    <property type="term" value="F:DNA binding"/>
    <property type="evidence" value="ECO:0007669"/>
    <property type="project" value="UniProtKB-KW"/>
</dbReference>
<sequence>MSMKCPRLAKRRSRMIEKEPRPSWSAYTFIGITLAVLSVLAFVFGYLLRDWPMSSSRLSFRESLTCYLPLYPSRCVDLIASHGGFAPAKMLSYQITIASPLVALLLLGGFVIWFHYMRVKPIDILSGLTVGRLPDLLDAARYEQKTSKYPAVPGIHMFGGWHVSLPRETRHFNIIGAPGGGKTIIMSRMIHAAVERNDKVIIFDQKGDYTIIVPPNIVGAMGYEPTILSPTDDRSAVWDIARDLVVSQEAIELANRLVPQAANRFFSDSARAVLAVCIIKLMATNPGKWTWADLLEETRKDNETLLATALKYSRGTNLFLEADFKQVMSTRSTLEAHMGMLDMLATAWPSYEGKKLFSIREWLKDEVKFGTVIIKHDGQFSALSDAWISSIYAIAINTVTDSKSLNDDDLRRIWFFMDEWAQLPHINQFQTFVTVGRSKGICVVLGLQDAAQVSEKYGQDALKTLMASVGTTIIVQVNHGETALTLERYFGKTSYLEWKRKPLGTLGGLQWVDNRVEEAPFRSTEFSTLLGTDKHGVRCLVSGVGEHLYKVVVPLEASFTDKARDPAIPAEWTTTFKVDGKFATDDEIAAYIAGVKSRQKADMKSGD</sequence>
<dbReference type="Pfam" id="PF10412">
    <property type="entry name" value="TrwB_AAD_bind"/>
    <property type="match status" value="1"/>
</dbReference>
<keyword evidence="5 6" id="KW-0472">Membrane</keyword>
<gene>
    <name evidence="8" type="ORF">F9L06_24195</name>
</gene>
<dbReference type="InterPro" id="IPR051539">
    <property type="entry name" value="T4SS-coupling_protein"/>
</dbReference>
<protein>
    <submittedName>
        <fullName evidence="8">Type IV secretion system DNA-binding domain-containing protein</fullName>
    </submittedName>
</protein>
<evidence type="ECO:0000313" key="9">
    <source>
        <dbReference type="Proteomes" id="UP000441102"/>
    </source>
</evidence>
<evidence type="ECO:0000256" key="2">
    <source>
        <dbReference type="ARBA" id="ARBA00022475"/>
    </source>
</evidence>
<feature type="domain" description="Type IV secretion system coupling protein TraD DNA-binding" evidence="7">
    <location>
        <begin position="163"/>
        <end position="493"/>
    </location>
</feature>
<dbReference type="Gene3D" id="1.10.8.80">
    <property type="entry name" value="Magnesium chelatase subunit I, C-Terminal domain"/>
    <property type="match status" value="1"/>
</dbReference>
<evidence type="ECO:0000259" key="7">
    <source>
        <dbReference type="Pfam" id="PF10412"/>
    </source>
</evidence>
<keyword evidence="8" id="KW-0238">DNA-binding</keyword>
<keyword evidence="4 6" id="KW-1133">Transmembrane helix</keyword>
<evidence type="ECO:0000256" key="1">
    <source>
        <dbReference type="ARBA" id="ARBA00004651"/>
    </source>
</evidence>
<dbReference type="AlphaFoldDB" id="A0A6I0DN71"/>
<keyword evidence="3 6" id="KW-0812">Transmembrane</keyword>
<evidence type="ECO:0000256" key="5">
    <source>
        <dbReference type="ARBA" id="ARBA00023136"/>
    </source>
</evidence>
<dbReference type="SUPFAM" id="SSF52540">
    <property type="entry name" value="P-loop containing nucleoside triphosphate hydrolases"/>
    <property type="match status" value="1"/>
</dbReference>
<dbReference type="InterPro" id="IPR019476">
    <property type="entry name" value="T4SS_TraD_DNA-bd"/>
</dbReference>
<evidence type="ECO:0000256" key="6">
    <source>
        <dbReference type="SAM" id="Phobius"/>
    </source>
</evidence>
<comment type="caution">
    <text evidence="8">The sequence shown here is derived from an EMBL/GenBank/DDBJ whole genome shotgun (WGS) entry which is preliminary data.</text>
</comment>
<dbReference type="GO" id="GO:0005886">
    <property type="term" value="C:plasma membrane"/>
    <property type="evidence" value="ECO:0007669"/>
    <property type="project" value="UniProtKB-SubCell"/>
</dbReference>
<evidence type="ECO:0000256" key="4">
    <source>
        <dbReference type="ARBA" id="ARBA00022989"/>
    </source>
</evidence>
<name>A0A6I0DN71_BRUAN</name>
<dbReference type="CDD" id="cd01127">
    <property type="entry name" value="TrwB_TraG_TraD_VirD4"/>
    <property type="match status" value="1"/>
</dbReference>
<dbReference type="InterPro" id="IPR027417">
    <property type="entry name" value="P-loop_NTPase"/>
</dbReference>
<reference evidence="8 9" key="1">
    <citation type="submission" date="2019-09" db="EMBL/GenBank/DDBJ databases">
        <title>Taxonomic organization of the family Brucellaceae based on a phylogenomic approach.</title>
        <authorList>
            <person name="Leclercq S."/>
            <person name="Cloeckaert A."/>
            <person name="Zygmunt M.S."/>
        </authorList>
    </citation>
    <scope>NUCLEOTIDE SEQUENCE [LARGE SCALE GENOMIC DNA]</scope>
    <source>
        <strain evidence="8 9">CCUG 34461</strain>
    </source>
</reference>
<dbReference type="Proteomes" id="UP000441102">
    <property type="component" value="Unassembled WGS sequence"/>
</dbReference>
<evidence type="ECO:0000256" key="3">
    <source>
        <dbReference type="ARBA" id="ARBA00022692"/>
    </source>
</evidence>
<proteinExistence type="predicted"/>
<dbReference type="PANTHER" id="PTHR37937:SF1">
    <property type="entry name" value="CONJUGATIVE TRANSFER: DNA TRANSPORT"/>
    <property type="match status" value="1"/>
</dbReference>
<keyword evidence="2" id="KW-1003">Cell membrane</keyword>
<feature type="transmembrane region" description="Helical" evidence="6">
    <location>
        <begin position="91"/>
        <end position="116"/>
    </location>
</feature>